<dbReference type="InterPro" id="IPR036837">
    <property type="entry name" value="Cation_efflux_CTD_sf"/>
</dbReference>
<dbReference type="Proteomes" id="UP000003340">
    <property type="component" value="Unassembled WGS sequence"/>
</dbReference>
<protein>
    <submittedName>
        <fullName evidence="9">Cation diffusion facilitator family transporter</fullName>
    </submittedName>
</protein>
<dbReference type="AlphaFoldDB" id="C0EB15"/>
<proteinExistence type="inferred from homology"/>
<comment type="subcellular location">
    <subcellularLocation>
        <location evidence="1">Membrane</location>
        <topology evidence="1">Multi-pass membrane protein</topology>
    </subcellularLocation>
</comment>
<dbReference type="HOGENOM" id="CLU_013430_3_4_9"/>
<feature type="domain" description="Cation efflux protein transmembrane" evidence="7">
    <location>
        <begin position="28"/>
        <end position="221"/>
    </location>
</feature>
<dbReference type="InterPro" id="IPR050291">
    <property type="entry name" value="CDF_Transporter"/>
</dbReference>
<name>C0EB15_9FIRM</name>
<evidence type="ECO:0000256" key="6">
    <source>
        <dbReference type="ARBA" id="ARBA00023136"/>
    </source>
</evidence>
<comment type="similarity">
    <text evidence="2">Belongs to the cation diffusion facilitator (CDF) transporter (TC 2.A.4) family.</text>
</comment>
<dbReference type="PANTHER" id="PTHR43840:SF15">
    <property type="entry name" value="MITOCHONDRIAL METAL TRANSPORTER 1-RELATED"/>
    <property type="match status" value="1"/>
</dbReference>
<keyword evidence="3" id="KW-0813">Transport</keyword>
<dbReference type="EMBL" id="ACEC01000039">
    <property type="protein sequence ID" value="EEG31329.1"/>
    <property type="molecule type" value="Genomic_DNA"/>
</dbReference>
<dbReference type="GO" id="GO:0008324">
    <property type="term" value="F:monoatomic cation transmembrane transporter activity"/>
    <property type="evidence" value="ECO:0007669"/>
    <property type="project" value="InterPro"/>
</dbReference>
<reference evidence="9 10" key="2">
    <citation type="submission" date="2009-02" db="EMBL/GenBank/DDBJ databases">
        <title>Draft genome sequence of Clostridium methylpentosum (DSM 5476).</title>
        <authorList>
            <person name="Sudarsanam P."/>
            <person name="Ley R."/>
            <person name="Guruge J."/>
            <person name="Turnbaugh P.J."/>
            <person name="Mahowald M."/>
            <person name="Liep D."/>
            <person name="Gordon J."/>
        </authorList>
    </citation>
    <scope>NUCLEOTIDE SEQUENCE [LARGE SCALE GENOMIC DNA]</scope>
    <source>
        <strain evidence="9 10">DSM 5476</strain>
    </source>
</reference>
<evidence type="ECO:0000256" key="4">
    <source>
        <dbReference type="ARBA" id="ARBA00022692"/>
    </source>
</evidence>
<keyword evidence="10" id="KW-1185">Reference proteome</keyword>
<evidence type="ECO:0000256" key="2">
    <source>
        <dbReference type="ARBA" id="ARBA00008114"/>
    </source>
</evidence>
<dbReference type="GO" id="GO:0016020">
    <property type="term" value="C:membrane"/>
    <property type="evidence" value="ECO:0007669"/>
    <property type="project" value="UniProtKB-SubCell"/>
</dbReference>
<gene>
    <name evidence="9" type="ORF">CLOSTMETH_01032</name>
</gene>
<evidence type="ECO:0000256" key="3">
    <source>
        <dbReference type="ARBA" id="ARBA00022448"/>
    </source>
</evidence>
<dbReference type="SUPFAM" id="SSF161111">
    <property type="entry name" value="Cation efflux protein transmembrane domain-like"/>
    <property type="match status" value="1"/>
</dbReference>
<dbReference type="InterPro" id="IPR002524">
    <property type="entry name" value="Cation_efflux"/>
</dbReference>
<dbReference type="InterPro" id="IPR027470">
    <property type="entry name" value="Cation_efflux_CTD"/>
</dbReference>
<dbReference type="Gene3D" id="1.20.1510.10">
    <property type="entry name" value="Cation efflux protein transmembrane domain"/>
    <property type="match status" value="1"/>
</dbReference>
<dbReference type="STRING" id="537013.CLOSTMETH_01032"/>
<evidence type="ECO:0000313" key="9">
    <source>
        <dbReference type="EMBL" id="EEG31329.1"/>
    </source>
</evidence>
<evidence type="ECO:0000313" key="10">
    <source>
        <dbReference type="Proteomes" id="UP000003340"/>
    </source>
</evidence>
<evidence type="ECO:0000259" key="7">
    <source>
        <dbReference type="Pfam" id="PF01545"/>
    </source>
</evidence>
<organism evidence="9 10">
    <name type="scientific">[Clostridium] methylpentosum DSM 5476</name>
    <dbReference type="NCBI Taxonomy" id="537013"/>
    <lineage>
        <taxon>Bacteria</taxon>
        <taxon>Bacillati</taxon>
        <taxon>Bacillota</taxon>
        <taxon>Clostridia</taxon>
        <taxon>Eubacteriales</taxon>
        <taxon>Oscillospiraceae</taxon>
        <taxon>Oscillospiraceae incertae sedis</taxon>
    </lineage>
</organism>
<keyword evidence="5" id="KW-1133">Transmembrane helix</keyword>
<dbReference type="NCBIfam" id="TIGR01297">
    <property type="entry name" value="CDF"/>
    <property type="match status" value="1"/>
</dbReference>
<reference evidence="9 10" key="1">
    <citation type="submission" date="2009-01" db="EMBL/GenBank/DDBJ databases">
        <authorList>
            <person name="Fulton L."/>
            <person name="Clifton S."/>
            <person name="Fulton B."/>
            <person name="Xu J."/>
            <person name="Minx P."/>
            <person name="Pepin K.H."/>
            <person name="Johnson M."/>
            <person name="Bhonagiri V."/>
            <person name="Nash W.E."/>
            <person name="Mardis E.R."/>
            <person name="Wilson R.K."/>
        </authorList>
    </citation>
    <scope>NUCLEOTIDE SEQUENCE [LARGE SCALE GENOMIC DNA]</scope>
    <source>
        <strain evidence="9 10">DSM 5476</strain>
    </source>
</reference>
<evidence type="ECO:0000256" key="1">
    <source>
        <dbReference type="ARBA" id="ARBA00004141"/>
    </source>
</evidence>
<dbReference type="Pfam" id="PF01545">
    <property type="entry name" value="Cation_efflux"/>
    <property type="match status" value="1"/>
</dbReference>
<accession>C0EB15</accession>
<dbReference type="SUPFAM" id="SSF160240">
    <property type="entry name" value="Cation efflux protein cytoplasmic domain-like"/>
    <property type="match status" value="1"/>
</dbReference>
<comment type="caution">
    <text evidence="9">The sequence shown here is derived from an EMBL/GenBank/DDBJ whole genome shotgun (WGS) entry which is preliminary data.</text>
</comment>
<dbReference type="Gene3D" id="3.30.70.1350">
    <property type="entry name" value="Cation efflux protein, cytoplasmic domain"/>
    <property type="match status" value="1"/>
</dbReference>
<dbReference type="eggNOG" id="COG0053">
    <property type="taxonomic scope" value="Bacteria"/>
</dbReference>
<dbReference type="Pfam" id="PF16916">
    <property type="entry name" value="ZT_dimer"/>
    <property type="match status" value="1"/>
</dbReference>
<evidence type="ECO:0000259" key="8">
    <source>
        <dbReference type="Pfam" id="PF16916"/>
    </source>
</evidence>
<dbReference type="InterPro" id="IPR058533">
    <property type="entry name" value="Cation_efflux_TM"/>
</dbReference>
<keyword evidence="4" id="KW-0812">Transmembrane</keyword>
<evidence type="ECO:0000256" key="5">
    <source>
        <dbReference type="ARBA" id="ARBA00022989"/>
    </source>
</evidence>
<keyword evidence="6" id="KW-0472">Membrane</keyword>
<feature type="domain" description="Cation efflux protein cytoplasmic" evidence="8">
    <location>
        <begin position="225"/>
        <end position="301"/>
    </location>
</feature>
<dbReference type="PANTHER" id="PTHR43840">
    <property type="entry name" value="MITOCHONDRIAL METAL TRANSPORTER 1-RELATED"/>
    <property type="match status" value="1"/>
</dbReference>
<dbReference type="InterPro" id="IPR027469">
    <property type="entry name" value="Cation_efflux_TMD_sf"/>
</dbReference>
<sequence>MVRFFIRKFGGDPERPGYRQRVGILSGIVNVLCNIFLFIIKLIIGMVSGSVAVTADAFNNLSDTGSALVTIAGFQLSNKAPDQKHPFGYGRTEYVAGVVVSVLILMVGFQFVQSSVDKILHPAKVEFNLIMLIALLAAVAVKLWMGYANSAFGKAMGGSSTVKAVMFDSLSDVATTTVAIISLVLSRFVGFPIDGYLGVLIALAVLIGGIKILLDTISPLLGQPPSPELVTNIRELVLGYEEIVGIHDIVIHNYGANRVIATLHAEVPANNDILFAHEIIDRAEREIGAKLGITVLMHLDPIVTDDQRVNEMRQIVVNTLAEINPEYDMHDFRMLDGRQQINLIFDVLVPYRMEMSDKQVEEEIIQRLKCKDSRFHPIITVDKSFLG</sequence>